<evidence type="ECO:0000259" key="2">
    <source>
        <dbReference type="Pfam" id="PF14067"/>
    </source>
</evidence>
<comment type="caution">
    <text evidence="3">The sequence shown here is derived from an EMBL/GenBank/DDBJ whole genome shotgun (WGS) entry which is preliminary data.</text>
</comment>
<dbReference type="EMBL" id="LECT01000047">
    <property type="protein sequence ID" value="KLU02013.1"/>
    <property type="molecule type" value="Genomic_DNA"/>
</dbReference>
<keyword evidence="1" id="KW-1133">Transmembrane helix</keyword>
<evidence type="ECO:0000256" key="1">
    <source>
        <dbReference type="SAM" id="Phobius"/>
    </source>
</evidence>
<evidence type="ECO:0000313" key="3">
    <source>
        <dbReference type="EMBL" id="KLU02013.1"/>
    </source>
</evidence>
<keyword evidence="4" id="KW-1185">Reference proteome</keyword>
<keyword evidence="1" id="KW-0472">Membrane</keyword>
<protein>
    <recommendedName>
        <fullName evidence="2">LssY-like C-terminal domain-containing protein</fullName>
    </recommendedName>
</protein>
<name>A0A0J1B5Y8_RHOIS</name>
<reference evidence="3" key="1">
    <citation type="submission" date="2015-05" db="EMBL/GenBank/DDBJ databases">
        <title>Permanent draft genome of Rhodopirellula islandicus K833.</title>
        <authorList>
            <person name="Kizina J."/>
            <person name="Richter M."/>
            <person name="Glockner F.O."/>
            <person name="Harder J."/>
        </authorList>
    </citation>
    <scope>NUCLEOTIDE SEQUENCE [LARGE SCALE GENOMIC DNA]</scope>
    <source>
        <strain evidence="3">K833</strain>
    </source>
</reference>
<accession>A0A0J1B5Y8</accession>
<feature type="transmembrane region" description="Helical" evidence="1">
    <location>
        <begin position="44"/>
        <end position="67"/>
    </location>
</feature>
<keyword evidence="1" id="KW-0812">Transmembrane</keyword>
<gene>
    <name evidence="3" type="ORF">RISK_005968</name>
</gene>
<organism evidence="3 4">
    <name type="scientific">Rhodopirellula islandica</name>
    <dbReference type="NCBI Taxonomy" id="595434"/>
    <lineage>
        <taxon>Bacteria</taxon>
        <taxon>Pseudomonadati</taxon>
        <taxon>Planctomycetota</taxon>
        <taxon>Planctomycetia</taxon>
        <taxon>Pirellulales</taxon>
        <taxon>Pirellulaceae</taxon>
        <taxon>Rhodopirellula</taxon>
    </lineage>
</organism>
<dbReference type="STRING" id="595434.RISK_005968"/>
<dbReference type="OrthoDB" id="3725455at2"/>
<dbReference type="PATRIC" id="fig|595434.4.peg.5668"/>
<dbReference type="Proteomes" id="UP000036367">
    <property type="component" value="Unassembled WGS sequence"/>
</dbReference>
<dbReference type="AlphaFoldDB" id="A0A0J1B5Y8"/>
<sequence>MDGQSPNADHVSRGTSFCPSHWKTSKLNEESVPAQSSLSRRRRVIHLLIGLGLIWGILAYLVAPLVWQSVARVDPALDDVPRITETGDHHPGDPLNVELIGTELQLESIMNAAGWYAASALGIKSDLKIAADTVLSRPDDAAPVSSLYLDGRKEDFAFEQPVGDSPRHRHHVRFWKSNELSDDGRPQWIGSAVYDEHVGLSRTTGQITHVTAADVDTERDYLFECLEKTGQLESKFIVRGFHLQRSGRNGGGDPWQTDGDLYRGVIRATMEPVATAQD</sequence>
<proteinExistence type="predicted"/>
<dbReference type="Pfam" id="PF14067">
    <property type="entry name" value="LssY_C"/>
    <property type="match status" value="1"/>
</dbReference>
<feature type="domain" description="LssY-like C-terminal" evidence="2">
    <location>
        <begin position="79"/>
        <end position="261"/>
    </location>
</feature>
<dbReference type="InterPro" id="IPR025902">
    <property type="entry name" value="LssY-like-C_dom"/>
</dbReference>
<evidence type="ECO:0000313" key="4">
    <source>
        <dbReference type="Proteomes" id="UP000036367"/>
    </source>
</evidence>